<evidence type="ECO:0000313" key="2">
    <source>
        <dbReference type="Proteomes" id="UP000199153"/>
    </source>
</evidence>
<dbReference type="AlphaFoldDB" id="A0A1I5BGT7"/>
<sequence>MKTKLLFSLILGFLLTSCSVDPIEEQINSQEFQDIDLITDDVGCAGPDNSKTISLSEAEAIPSWDEVRKLYLSLLEPGVARDGSFDPSIWNLIDAFNDAEDPLGEYSTTYYLDGDCTDSVVLTIIVGPDPILEDPCEGFSAGADNSKGITYSEAVAIESWDEVRKLYLSLLETGIARDGVFDPSIWNLIDAFNDAEDPLGDYTTTYTVTEGECSASVELTITVIADPQDEPDCDGVDAGPDNMREMGVSEAAAIPSWDEVRKLYLSLLAKDVPRDGVFDPSIWNLIDAFNATDNPVGDYTTTYTITVGECTDSVELTIRVVPD</sequence>
<organism evidence="1 2">
    <name type="scientific">Salegentibacter flavus</name>
    <dbReference type="NCBI Taxonomy" id="287099"/>
    <lineage>
        <taxon>Bacteria</taxon>
        <taxon>Pseudomonadati</taxon>
        <taxon>Bacteroidota</taxon>
        <taxon>Flavobacteriia</taxon>
        <taxon>Flavobacteriales</taxon>
        <taxon>Flavobacteriaceae</taxon>
        <taxon>Salegentibacter</taxon>
    </lineage>
</organism>
<dbReference type="Proteomes" id="UP000199153">
    <property type="component" value="Unassembled WGS sequence"/>
</dbReference>
<gene>
    <name evidence="1" type="ORF">SAMN05660413_02376</name>
</gene>
<dbReference type="STRING" id="287099.SAMN05660413_02376"/>
<name>A0A1I5BGT7_9FLAO</name>
<protein>
    <submittedName>
        <fullName evidence="1">Uncharacterized protein</fullName>
    </submittedName>
</protein>
<proteinExistence type="predicted"/>
<dbReference type="PROSITE" id="PS51257">
    <property type="entry name" value="PROKAR_LIPOPROTEIN"/>
    <property type="match status" value="1"/>
</dbReference>
<dbReference type="OrthoDB" id="1414177at2"/>
<keyword evidence="2" id="KW-1185">Reference proteome</keyword>
<dbReference type="EMBL" id="FOVL01000015">
    <property type="protein sequence ID" value="SFN73968.1"/>
    <property type="molecule type" value="Genomic_DNA"/>
</dbReference>
<accession>A0A1I5BGT7</accession>
<evidence type="ECO:0000313" key="1">
    <source>
        <dbReference type="EMBL" id="SFN73968.1"/>
    </source>
</evidence>
<reference evidence="1 2" key="1">
    <citation type="submission" date="2016-10" db="EMBL/GenBank/DDBJ databases">
        <authorList>
            <person name="de Groot N.N."/>
        </authorList>
    </citation>
    <scope>NUCLEOTIDE SEQUENCE [LARGE SCALE GENOMIC DNA]</scope>
    <source>
        <strain evidence="1 2">DSM 17794</strain>
    </source>
</reference>
<dbReference type="RefSeq" id="WP_093409944.1">
    <property type="nucleotide sequence ID" value="NZ_FOVL01000015.1"/>
</dbReference>